<dbReference type="PANTHER" id="PTHR42663:SF6">
    <property type="entry name" value="HYDROLASE C777.06C-RELATED"/>
    <property type="match status" value="1"/>
</dbReference>
<dbReference type="Proteomes" id="UP000001822">
    <property type="component" value="Chromosome"/>
</dbReference>
<dbReference type="SUPFAM" id="SSF56281">
    <property type="entry name" value="Metallo-hydrolase/oxidoreductase"/>
    <property type="match status" value="1"/>
</dbReference>
<dbReference type="RefSeq" id="WP_011586146.1">
    <property type="nucleotide sequence ID" value="NC_008255.1"/>
</dbReference>
<dbReference type="EMBL" id="CP000383">
    <property type="protein sequence ID" value="ABG60036.1"/>
    <property type="molecule type" value="Genomic_DNA"/>
</dbReference>
<evidence type="ECO:0000313" key="2">
    <source>
        <dbReference type="EMBL" id="ABG60036.1"/>
    </source>
</evidence>
<name>A0A6N4SU92_CYTH3</name>
<dbReference type="AlphaFoldDB" id="A0A6N4SU92"/>
<dbReference type="Pfam" id="PF12706">
    <property type="entry name" value="Lactamase_B_2"/>
    <property type="match status" value="1"/>
</dbReference>
<evidence type="ECO:0000313" key="3">
    <source>
        <dbReference type="Proteomes" id="UP000001822"/>
    </source>
</evidence>
<evidence type="ECO:0000259" key="1">
    <source>
        <dbReference type="SMART" id="SM00849"/>
    </source>
</evidence>
<dbReference type="SMART" id="SM00849">
    <property type="entry name" value="Lactamase_B"/>
    <property type="match status" value="1"/>
</dbReference>
<protein>
    <submittedName>
        <fullName evidence="2">Metal-dependent hydrolase</fullName>
    </submittedName>
</protein>
<dbReference type="PROSITE" id="PS51257">
    <property type="entry name" value="PROKAR_LIPOPROTEIN"/>
    <property type="match status" value="1"/>
</dbReference>
<keyword evidence="3" id="KW-1185">Reference proteome</keyword>
<dbReference type="Gene3D" id="3.60.15.10">
    <property type="entry name" value="Ribonuclease Z/Hydroxyacylglutathione hydrolase-like"/>
    <property type="match status" value="1"/>
</dbReference>
<gene>
    <name evidence="2" type="primary">phnP</name>
    <name evidence="2" type="ordered locus">CHU_2787</name>
</gene>
<reference evidence="2 3" key="1">
    <citation type="journal article" date="2007" name="Appl. Environ. Microbiol.">
        <title>Genome sequence of the cellulolytic gliding bacterium Cytophaga hutchinsonii.</title>
        <authorList>
            <person name="Xie G."/>
            <person name="Bruce D.C."/>
            <person name="Challacombe J.F."/>
            <person name="Chertkov O."/>
            <person name="Detter J.C."/>
            <person name="Gilna P."/>
            <person name="Han C.S."/>
            <person name="Lucas S."/>
            <person name="Misra M."/>
            <person name="Myers G.L."/>
            <person name="Richardson P."/>
            <person name="Tapia R."/>
            <person name="Thayer N."/>
            <person name="Thompson L.S."/>
            <person name="Brettin T.S."/>
            <person name="Henrissat B."/>
            <person name="Wilson D.B."/>
            <person name="McBride M.J."/>
        </authorList>
    </citation>
    <scope>NUCLEOTIDE SEQUENCE [LARGE SCALE GENOMIC DNA]</scope>
    <source>
        <strain evidence="3">ATCC 33406 / DSM 1761 / CIP 103989 / NBRC 15051 / NCIMB 9469 / D465</strain>
    </source>
</reference>
<dbReference type="InterPro" id="IPR001279">
    <property type="entry name" value="Metallo-B-lactamas"/>
</dbReference>
<accession>A0A6N4SU92</accession>
<dbReference type="InterPro" id="IPR036866">
    <property type="entry name" value="RibonucZ/Hydroxyglut_hydro"/>
</dbReference>
<sequence>MLKATFLGTGTSQGIPVIACACEVCKSFDYRDKRLRTSVFIETDKVKLVIDTGPDFRQQMLRERIKNLDAILFTHEHKDHIAGLDDVRGFNYAQKRDMPVYARHNVIDSLKREFAYIFAEYQYPGIPRIDIHELKNEPFEIQGEKIIPIEVMHFKLPVFGFRIQDFTYITDANFISDTEIEKIKGSKIVVLNALQKEAHVSHYTLEQAIEVIKHINPEQAYFVHMGHRMGKQADVEKELPHNMHFAYDGLTLQL</sequence>
<proteinExistence type="predicted"/>
<dbReference type="KEGG" id="chu:CHU_2787"/>
<dbReference type="OrthoDB" id="9781189at2"/>
<feature type="domain" description="Metallo-beta-lactamase" evidence="1">
    <location>
        <begin position="35"/>
        <end position="227"/>
    </location>
</feature>
<dbReference type="CDD" id="cd16279">
    <property type="entry name" value="metallo-hydrolase-like_MBL-fold"/>
    <property type="match status" value="1"/>
</dbReference>
<organism evidence="2 3">
    <name type="scientific">Cytophaga hutchinsonii (strain ATCC 33406 / DSM 1761 / CIP 103989 / NBRC 15051 / NCIMB 9469 / D465)</name>
    <dbReference type="NCBI Taxonomy" id="269798"/>
    <lineage>
        <taxon>Bacteria</taxon>
        <taxon>Pseudomonadati</taxon>
        <taxon>Bacteroidota</taxon>
        <taxon>Cytophagia</taxon>
        <taxon>Cytophagales</taxon>
        <taxon>Cytophagaceae</taxon>
        <taxon>Cytophaga</taxon>
    </lineage>
</organism>
<dbReference type="GO" id="GO:0016787">
    <property type="term" value="F:hydrolase activity"/>
    <property type="evidence" value="ECO:0007669"/>
    <property type="project" value="UniProtKB-KW"/>
</dbReference>
<dbReference type="PANTHER" id="PTHR42663">
    <property type="entry name" value="HYDROLASE C777.06C-RELATED-RELATED"/>
    <property type="match status" value="1"/>
</dbReference>
<keyword evidence="2" id="KW-0378">Hydrolase</keyword>